<keyword evidence="3" id="KW-1185">Reference proteome</keyword>
<reference evidence="2 3" key="1">
    <citation type="submission" date="2018-08" db="EMBL/GenBank/DDBJ databases">
        <title>Fibrisoma montanum sp. nov., isolated from Danxia mountain soil.</title>
        <authorList>
            <person name="Huang Y."/>
        </authorList>
    </citation>
    <scope>NUCLEOTIDE SEQUENCE [LARGE SCALE GENOMIC DNA]</scope>
    <source>
        <strain evidence="2 3">HYT19</strain>
    </source>
</reference>
<gene>
    <name evidence="2" type="ORF">DYU11_27620</name>
</gene>
<feature type="domain" description="Carrier" evidence="1">
    <location>
        <begin position="5"/>
        <end position="83"/>
    </location>
</feature>
<dbReference type="InterPro" id="IPR036736">
    <property type="entry name" value="ACP-like_sf"/>
</dbReference>
<evidence type="ECO:0000259" key="1">
    <source>
        <dbReference type="PROSITE" id="PS50075"/>
    </source>
</evidence>
<name>A0A418LZH9_9BACT</name>
<sequence>MINDFDMTDPMNAPVRRMLREMGVRQDALSNEADLTLDLGLDSLDRIDLLVQLEIRYGIRIVDQDWHRLHTIRQMEHYVAEQIGRKLCLGQPVGQS</sequence>
<protein>
    <submittedName>
        <fullName evidence="2">Phosphopantetheine-binding protein</fullName>
    </submittedName>
</protein>
<accession>A0A418LZH9</accession>
<dbReference type="InterPro" id="IPR009081">
    <property type="entry name" value="PP-bd_ACP"/>
</dbReference>
<dbReference type="AlphaFoldDB" id="A0A418LZH9"/>
<dbReference type="PROSITE" id="PS50075">
    <property type="entry name" value="CARRIER"/>
    <property type="match status" value="1"/>
</dbReference>
<dbReference type="Gene3D" id="1.10.1200.10">
    <property type="entry name" value="ACP-like"/>
    <property type="match status" value="1"/>
</dbReference>
<dbReference type="EMBL" id="QXED01000010">
    <property type="protein sequence ID" value="RIV18740.1"/>
    <property type="molecule type" value="Genomic_DNA"/>
</dbReference>
<dbReference type="SUPFAM" id="SSF47336">
    <property type="entry name" value="ACP-like"/>
    <property type="match status" value="1"/>
</dbReference>
<evidence type="ECO:0000313" key="2">
    <source>
        <dbReference type="EMBL" id="RIV18740.1"/>
    </source>
</evidence>
<organism evidence="2 3">
    <name type="scientific">Fibrisoma montanum</name>
    <dbReference type="NCBI Taxonomy" id="2305895"/>
    <lineage>
        <taxon>Bacteria</taxon>
        <taxon>Pseudomonadati</taxon>
        <taxon>Bacteroidota</taxon>
        <taxon>Cytophagia</taxon>
        <taxon>Cytophagales</taxon>
        <taxon>Spirosomataceae</taxon>
        <taxon>Fibrisoma</taxon>
    </lineage>
</organism>
<dbReference type="Pfam" id="PF00550">
    <property type="entry name" value="PP-binding"/>
    <property type="match status" value="1"/>
</dbReference>
<evidence type="ECO:0000313" key="3">
    <source>
        <dbReference type="Proteomes" id="UP000283523"/>
    </source>
</evidence>
<dbReference type="Proteomes" id="UP000283523">
    <property type="component" value="Unassembled WGS sequence"/>
</dbReference>
<comment type="caution">
    <text evidence="2">The sequence shown here is derived from an EMBL/GenBank/DDBJ whole genome shotgun (WGS) entry which is preliminary data.</text>
</comment>
<proteinExistence type="predicted"/>